<dbReference type="CDD" id="cd02966">
    <property type="entry name" value="TlpA_like_family"/>
    <property type="match status" value="1"/>
</dbReference>
<evidence type="ECO:0000313" key="2">
    <source>
        <dbReference type="EMBL" id="MDN3707884.1"/>
    </source>
</evidence>
<dbReference type="InterPro" id="IPR000866">
    <property type="entry name" value="AhpC/TSA"/>
</dbReference>
<organism evidence="2 4">
    <name type="scientific">Paenimyroides ceti</name>
    <dbReference type="NCBI Taxonomy" id="395087"/>
    <lineage>
        <taxon>Bacteria</taxon>
        <taxon>Pseudomonadati</taxon>
        <taxon>Bacteroidota</taxon>
        <taxon>Flavobacteriia</taxon>
        <taxon>Flavobacteriales</taxon>
        <taxon>Flavobacteriaceae</taxon>
        <taxon>Paenimyroides</taxon>
    </lineage>
</organism>
<dbReference type="PROSITE" id="PS51352">
    <property type="entry name" value="THIOREDOXIN_2"/>
    <property type="match status" value="1"/>
</dbReference>
<evidence type="ECO:0000259" key="1">
    <source>
        <dbReference type="PROSITE" id="PS51352"/>
    </source>
</evidence>
<dbReference type="EMBL" id="JAUFQU010000019">
    <property type="protein sequence ID" value="MDN3709150.1"/>
    <property type="molecule type" value="Genomic_DNA"/>
</dbReference>
<name>A0ABT8CTP3_9FLAO</name>
<dbReference type="PANTHER" id="PTHR42852">
    <property type="entry name" value="THIOL:DISULFIDE INTERCHANGE PROTEIN DSBE"/>
    <property type="match status" value="1"/>
</dbReference>
<dbReference type="InterPro" id="IPR013766">
    <property type="entry name" value="Thioredoxin_domain"/>
</dbReference>
<sequence length="174" mass="20443">MKYLSLFLLTLFVVSCNKEKNTNTEATQELQTQKVAVITQYEDLQAIINRKDDKLYVVNFWATWCKPCIEELPDFMEVNEMYKNKGNYEMILVSLDRAADFETKMKPFLSSHNITTSVYLLDDNKRMNEWIPSFDPHWTGAIPATSFYKNGQKLDFKEASLNKNELEQLIKKYL</sequence>
<dbReference type="Gene3D" id="3.40.30.10">
    <property type="entry name" value="Glutaredoxin"/>
    <property type="match status" value="1"/>
</dbReference>
<dbReference type="EMBL" id="JAUFQU010000001">
    <property type="protein sequence ID" value="MDN3707884.1"/>
    <property type="molecule type" value="Genomic_DNA"/>
</dbReference>
<reference evidence="2" key="3">
    <citation type="submission" date="2023-06" db="EMBL/GenBank/DDBJ databases">
        <authorList>
            <person name="Lucena T."/>
            <person name="Sun Q."/>
        </authorList>
    </citation>
    <scope>NUCLEOTIDE SEQUENCE</scope>
    <source>
        <strain evidence="2">CECT 7184</strain>
    </source>
</reference>
<accession>A0ABT8CTP3</accession>
<reference evidence="4" key="2">
    <citation type="journal article" date="2019" name="Int. J. Syst. Evol. Microbiol.">
        <title>The Global Catalogue of Microorganisms (GCM) 10K type strain sequencing project: providing services to taxonomists for standard genome sequencing and annotation.</title>
        <authorList>
            <consortium name="The Broad Institute Genomics Platform"/>
            <consortium name="The Broad Institute Genome Sequencing Center for Infectious Disease"/>
            <person name="Wu L."/>
            <person name="Ma J."/>
        </authorList>
    </citation>
    <scope>NUCLEOTIDE SEQUENCE [LARGE SCALE GENOMIC DNA]</scope>
    <source>
        <strain evidence="4">CECT 7184</strain>
    </source>
</reference>
<gene>
    <name evidence="2" type="ORF">QW060_12275</name>
    <name evidence="3" type="ORF">QW060_19065</name>
</gene>
<feature type="domain" description="Thioredoxin" evidence="1">
    <location>
        <begin position="17"/>
        <end position="174"/>
    </location>
</feature>
<dbReference type="Proteomes" id="UP001242368">
    <property type="component" value="Unassembled WGS sequence"/>
</dbReference>
<reference evidence="2" key="1">
    <citation type="journal article" date="2014" name="Int. J. Syst. Evol. Microbiol.">
        <title>Complete genome of a new Firmicutes species belonging to the dominant human colonic microbiota ('Ruminococcus bicirculans') reveals two chromosomes and a selective capacity to utilize plant glucans.</title>
        <authorList>
            <consortium name="NISC Comparative Sequencing Program"/>
            <person name="Wegmann U."/>
            <person name="Louis P."/>
            <person name="Goesmann A."/>
            <person name="Henrissat B."/>
            <person name="Duncan S.H."/>
            <person name="Flint H.J."/>
        </authorList>
    </citation>
    <scope>NUCLEOTIDE SEQUENCE</scope>
    <source>
        <strain evidence="2">CECT 7184</strain>
    </source>
</reference>
<comment type="caution">
    <text evidence="2">The sequence shown here is derived from an EMBL/GenBank/DDBJ whole genome shotgun (WGS) entry which is preliminary data.</text>
</comment>
<dbReference type="RefSeq" id="WP_290363835.1">
    <property type="nucleotide sequence ID" value="NZ_JAUFQU010000001.1"/>
</dbReference>
<dbReference type="PROSITE" id="PS51257">
    <property type="entry name" value="PROKAR_LIPOPROTEIN"/>
    <property type="match status" value="1"/>
</dbReference>
<evidence type="ECO:0000313" key="4">
    <source>
        <dbReference type="Proteomes" id="UP001242368"/>
    </source>
</evidence>
<evidence type="ECO:0000313" key="3">
    <source>
        <dbReference type="EMBL" id="MDN3709150.1"/>
    </source>
</evidence>
<proteinExistence type="predicted"/>
<dbReference type="Pfam" id="PF00578">
    <property type="entry name" value="AhpC-TSA"/>
    <property type="match status" value="1"/>
</dbReference>
<keyword evidence="4" id="KW-1185">Reference proteome</keyword>
<dbReference type="SUPFAM" id="SSF52833">
    <property type="entry name" value="Thioredoxin-like"/>
    <property type="match status" value="1"/>
</dbReference>
<protein>
    <submittedName>
        <fullName evidence="2">TlpA disulfide reductase family protein</fullName>
    </submittedName>
</protein>
<dbReference type="InterPro" id="IPR050553">
    <property type="entry name" value="Thioredoxin_ResA/DsbE_sf"/>
</dbReference>
<dbReference type="PANTHER" id="PTHR42852:SF13">
    <property type="entry name" value="PROTEIN DIPZ"/>
    <property type="match status" value="1"/>
</dbReference>
<dbReference type="InterPro" id="IPR036249">
    <property type="entry name" value="Thioredoxin-like_sf"/>
</dbReference>